<dbReference type="GO" id="GO:0030286">
    <property type="term" value="C:dynein complex"/>
    <property type="evidence" value="ECO:0007669"/>
    <property type="project" value="InterPro"/>
</dbReference>
<dbReference type="PhylomeDB" id="A7RGB9"/>
<dbReference type="InterPro" id="IPR013602">
    <property type="entry name" value="Dynein_heavy_linker"/>
</dbReference>
<sequence>DNLVTLKLMQVSPYVADLKPTVDAWIASLHTLEDILDIWADAQKKWLYLSNVFSEPKIHQQLSQYLDKLSLIDSRYKELMQIVLKDTKVLSVLSMKRGEKGWRELQGEPLRNLLLELIQSEVLRDYIHQTRLAFPRLFFMSDDALLSMLAWSRNPKDLVPFVRKSFPAIRSLKF</sequence>
<proteinExistence type="predicted"/>
<feature type="non-terminal residue" evidence="2">
    <location>
        <position position="174"/>
    </location>
</feature>
<dbReference type="Gene3D" id="3.20.180.20">
    <property type="entry name" value="Dynein heavy chain, N-terminal domain 2"/>
    <property type="match status" value="1"/>
</dbReference>
<dbReference type="EMBL" id="DS469509">
    <property type="protein sequence ID" value="EDO49394.1"/>
    <property type="molecule type" value="Genomic_DNA"/>
</dbReference>
<evidence type="ECO:0000313" key="2">
    <source>
        <dbReference type="EMBL" id="EDO49394.1"/>
    </source>
</evidence>
<protein>
    <recommendedName>
        <fullName evidence="1">Dynein heavy chain linker domain-containing protein</fullName>
    </recommendedName>
</protein>
<dbReference type="InterPro" id="IPR026983">
    <property type="entry name" value="DHC"/>
</dbReference>
<dbReference type="AlphaFoldDB" id="A7RGB9"/>
<accession>A7RGB9</accession>
<organism evidence="2 3">
    <name type="scientific">Nematostella vectensis</name>
    <name type="common">Starlet sea anemone</name>
    <dbReference type="NCBI Taxonomy" id="45351"/>
    <lineage>
        <taxon>Eukaryota</taxon>
        <taxon>Metazoa</taxon>
        <taxon>Cnidaria</taxon>
        <taxon>Anthozoa</taxon>
        <taxon>Hexacorallia</taxon>
        <taxon>Actiniaria</taxon>
        <taxon>Edwardsiidae</taxon>
        <taxon>Nematostella</taxon>
    </lineage>
</organism>
<dbReference type="InterPro" id="IPR042222">
    <property type="entry name" value="Dynein_2_N"/>
</dbReference>
<evidence type="ECO:0000313" key="3">
    <source>
        <dbReference type="Proteomes" id="UP000001593"/>
    </source>
</evidence>
<dbReference type="Pfam" id="PF08393">
    <property type="entry name" value="DHC_N2"/>
    <property type="match status" value="1"/>
</dbReference>
<evidence type="ECO:0000259" key="1">
    <source>
        <dbReference type="Pfam" id="PF08393"/>
    </source>
</evidence>
<dbReference type="STRING" id="45351.A7RGB9"/>
<dbReference type="GO" id="GO:0051959">
    <property type="term" value="F:dynein light intermediate chain binding"/>
    <property type="evidence" value="ECO:0007669"/>
    <property type="project" value="InterPro"/>
</dbReference>
<dbReference type="PANTHER" id="PTHR45703:SF36">
    <property type="entry name" value="DYNEIN HEAVY CHAIN, CYTOPLASMIC"/>
    <property type="match status" value="1"/>
</dbReference>
<dbReference type="InterPro" id="IPR042228">
    <property type="entry name" value="Dynein_linker_3"/>
</dbReference>
<dbReference type="Proteomes" id="UP000001593">
    <property type="component" value="Unassembled WGS sequence"/>
</dbReference>
<dbReference type="Gene3D" id="1.20.140.100">
    <property type="entry name" value="Dynein heavy chain, N-terminal domain 2"/>
    <property type="match status" value="1"/>
</dbReference>
<feature type="domain" description="Dynein heavy chain linker" evidence="1">
    <location>
        <begin position="1"/>
        <end position="174"/>
    </location>
</feature>
<keyword evidence="3" id="KW-1185">Reference proteome</keyword>
<reference evidence="2 3" key="1">
    <citation type="journal article" date="2007" name="Science">
        <title>Sea anemone genome reveals ancestral eumetazoan gene repertoire and genomic organization.</title>
        <authorList>
            <person name="Putnam N.H."/>
            <person name="Srivastava M."/>
            <person name="Hellsten U."/>
            <person name="Dirks B."/>
            <person name="Chapman J."/>
            <person name="Salamov A."/>
            <person name="Terry A."/>
            <person name="Shapiro H."/>
            <person name="Lindquist E."/>
            <person name="Kapitonov V.V."/>
            <person name="Jurka J."/>
            <person name="Genikhovich G."/>
            <person name="Grigoriev I.V."/>
            <person name="Lucas S.M."/>
            <person name="Steele R.E."/>
            <person name="Finnerty J.R."/>
            <person name="Technau U."/>
            <person name="Martindale M.Q."/>
            <person name="Rokhsar D.S."/>
        </authorList>
    </citation>
    <scope>NUCLEOTIDE SEQUENCE [LARGE SCALE GENOMIC DNA]</scope>
    <source>
        <strain evidence="3">CH2 X CH6</strain>
    </source>
</reference>
<dbReference type="InParanoid" id="A7RGB9"/>
<gene>
    <name evidence="2" type="ORF">NEMVEDRAFT_v1g34983</name>
</gene>
<dbReference type="GO" id="GO:0007018">
    <property type="term" value="P:microtubule-based movement"/>
    <property type="evidence" value="ECO:0007669"/>
    <property type="project" value="InterPro"/>
</dbReference>
<feature type="non-terminal residue" evidence="2">
    <location>
        <position position="1"/>
    </location>
</feature>
<dbReference type="HOGENOM" id="CLU_1543899_0_0_1"/>
<dbReference type="PANTHER" id="PTHR45703">
    <property type="entry name" value="DYNEIN HEAVY CHAIN"/>
    <property type="match status" value="1"/>
</dbReference>
<dbReference type="eggNOG" id="KOG3595">
    <property type="taxonomic scope" value="Eukaryota"/>
</dbReference>
<dbReference type="GO" id="GO:0045505">
    <property type="term" value="F:dynein intermediate chain binding"/>
    <property type="evidence" value="ECO:0007669"/>
    <property type="project" value="InterPro"/>
</dbReference>
<name>A7RGB9_NEMVE</name>